<name>A0A6C0K1Z1_9ZZZZ</name>
<keyword evidence="1" id="KW-0472">Membrane</keyword>
<evidence type="ECO:0000256" key="1">
    <source>
        <dbReference type="SAM" id="Phobius"/>
    </source>
</evidence>
<evidence type="ECO:0000313" key="2">
    <source>
        <dbReference type="EMBL" id="QHU12072.1"/>
    </source>
</evidence>
<feature type="transmembrane region" description="Helical" evidence="1">
    <location>
        <begin position="20"/>
        <end position="39"/>
    </location>
</feature>
<organism evidence="2">
    <name type="scientific">viral metagenome</name>
    <dbReference type="NCBI Taxonomy" id="1070528"/>
    <lineage>
        <taxon>unclassified sequences</taxon>
        <taxon>metagenomes</taxon>
        <taxon>organismal metagenomes</taxon>
    </lineage>
</organism>
<sequence length="40" mass="4573">MKTPPAFLDHHDRSIVTYPAHIVHFLIFSFLSLSVSFTTV</sequence>
<keyword evidence="1" id="KW-1133">Transmembrane helix</keyword>
<proteinExistence type="predicted"/>
<accession>A0A6C0K1Z1</accession>
<protein>
    <submittedName>
        <fullName evidence="2">Uncharacterized protein</fullName>
    </submittedName>
</protein>
<dbReference type="AlphaFoldDB" id="A0A6C0K1Z1"/>
<reference evidence="2" key="1">
    <citation type="journal article" date="2020" name="Nature">
        <title>Giant virus diversity and host interactions through global metagenomics.</title>
        <authorList>
            <person name="Schulz F."/>
            <person name="Roux S."/>
            <person name="Paez-Espino D."/>
            <person name="Jungbluth S."/>
            <person name="Walsh D.A."/>
            <person name="Denef V.J."/>
            <person name="McMahon K.D."/>
            <person name="Konstantinidis K.T."/>
            <person name="Eloe-Fadrosh E.A."/>
            <person name="Kyrpides N.C."/>
            <person name="Woyke T."/>
        </authorList>
    </citation>
    <scope>NUCLEOTIDE SEQUENCE</scope>
    <source>
        <strain evidence="2">GVMAG-S-1101169-75</strain>
    </source>
</reference>
<keyword evidence="1" id="KW-0812">Transmembrane</keyword>
<dbReference type="EMBL" id="MN740797">
    <property type="protein sequence ID" value="QHU12072.1"/>
    <property type="molecule type" value="Genomic_DNA"/>
</dbReference>